<sequence length="140" mass="15057">MPSPLVTELYTAHVRTVGGREGAGKTSDGTLDLQFATPGSGKPGTNPEQLFALGYSACFLSAMHIAALQRKIKWPKDAAVDADVTLGKTASDEYQLHVTMHIDLPGLDDETKKALAEAGHRTCPYSRATRGDIEVEFKVK</sequence>
<comment type="similarity">
    <text evidence="1">Belongs to the OsmC/Ohr family.</text>
</comment>
<evidence type="ECO:0000313" key="2">
    <source>
        <dbReference type="EMBL" id="BCT94814.1"/>
    </source>
</evidence>
<accession>A0ABM7QBC9</accession>
<dbReference type="PANTHER" id="PTHR33797">
    <property type="entry name" value="ORGANIC HYDROPEROXIDE RESISTANCE PROTEIN-LIKE"/>
    <property type="match status" value="1"/>
</dbReference>
<organism evidence="2 3">
    <name type="scientific">Lysobacter helvus</name>
    <dbReference type="NCBI Taxonomy" id="2675059"/>
    <lineage>
        <taxon>Bacteria</taxon>
        <taxon>Pseudomonadati</taxon>
        <taxon>Pseudomonadota</taxon>
        <taxon>Gammaproteobacteria</taxon>
        <taxon>Lysobacterales</taxon>
        <taxon>Lysobacteraceae</taxon>
        <taxon>Lysobacter</taxon>
    </lineage>
</organism>
<dbReference type="InterPro" id="IPR003718">
    <property type="entry name" value="OsmC/Ohr_fam"/>
</dbReference>
<proteinExistence type="inferred from homology"/>
<dbReference type="InterPro" id="IPR015946">
    <property type="entry name" value="KH_dom-like_a/b"/>
</dbReference>
<reference evidence="2 3" key="1">
    <citation type="submission" date="2021-03" db="EMBL/GenBank/DDBJ databases">
        <title>Complete Genome Sequences of Two Lysobacter Strains Isolated from Sea Water (Lysobacter caseinilyticus) and Soil (Lysobacter helvus) in South Korea.</title>
        <authorList>
            <person name="Watanabe Y."/>
            <person name="Arakawa K."/>
        </authorList>
    </citation>
    <scope>NUCLEOTIDE SEQUENCE [LARGE SCALE GENOMIC DNA]</scope>
    <source>
        <strain evidence="2 3">D10</strain>
    </source>
</reference>
<keyword evidence="3" id="KW-1185">Reference proteome</keyword>
<dbReference type="InterPro" id="IPR019953">
    <property type="entry name" value="OHR"/>
</dbReference>
<dbReference type="NCBIfam" id="TIGR03561">
    <property type="entry name" value="organ_hyd_perox"/>
    <property type="match status" value="1"/>
</dbReference>
<dbReference type="EMBL" id="AP024546">
    <property type="protein sequence ID" value="BCT94814.1"/>
    <property type="molecule type" value="Genomic_DNA"/>
</dbReference>
<dbReference type="PANTHER" id="PTHR33797:SF2">
    <property type="entry name" value="ORGANIC HYDROPEROXIDE RESISTANCE PROTEIN-LIKE"/>
    <property type="match status" value="1"/>
</dbReference>
<evidence type="ECO:0000256" key="1">
    <source>
        <dbReference type="ARBA" id="ARBA00007378"/>
    </source>
</evidence>
<name>A0ABM7QBC9_9GAMM</name>
<dbReference type="Proteomes" id="UP000680514">
    <property type="component" value="Chromosome"/>
</dbReference>
<evidence type="ECO:0000313" key="3">
    <source>
        <dbReference type="Proteomes" id="UP000680514"/>
    </source>
</evidence>
<dbReference type="Gene3D" id="3.30.300.20">
    <property type="match status" value="1"/>
</dbReference>
<dbReference type="Gene3D" id="2.20.25.10">
    <property type="match status" value="1"/>
</dbReference>
<dbReference type="InterPro" id="IPR036102">
    <property type="entry name" value="OsmC/Ohrsf"/>
</dbReference>
<protein>
    <submittedName>
        <fullName evidence="2">Peroxiredoxin</fullName>
    </submittedName>
</protein>
<dbReference type="SUPFAM" id="SSF82784">
    <property type="entry name" value="OsmC-like"/>
    <property type="match status" value="1"/>
</dbReference>
<dbReference type="RefSeq" id="WP_213435715.1">
    <property type="nucleotide sequence ID" value="NZ_AP024546.1"/>
</dbReference>
<dbReference type="Pfam" id="PF02566">
    <property type="entry name" value="OsmC"/>
    <property type="match status" value="1"/>
</dbReference>
<gene>
    <name evidence="2" type="ORF">LYSHEL_06850</name>
</gene>